<dbReference type="InterPro" id="IPR015421">
    <property type="entry name" value="PyrdxlP-dep_Trfase_major"/>
</dbReference>
<dbReference type="GO" id="GO:0008483">
    <property type="term" value="F:transaminase activity"/>
    <property type="evidence" value="ECO:0007669"/>
    <property type="project" value="UniProtKB-KW"/>
</dbReference>
<reference evidence="8" key="1">
    <citation type="submission" date="2021-03" db="EMBL/GenBank/DDBJ databases">
        <title>Whole genome sequence of Streptomyces bomunensis MMS17-BM035.</title>
        <authorList>
            <person name="Lee J.H."/>
        </authorList>
    </citation>
    <scope>NUCLEOTIDE SEQUENCE</scope>
    <source>
        <strain evidence="8">MMS17-BM035</strain>
    </source>
</reference>
<comment type="similarity">
    <text evidence="6">Belongs to the degT/dnrJ/eryC1 family.</text>
</comment>
<dbReference type="GO" id="GO:0000271">
    <property type="term" value="P:polysaccharide biosynthetic process"/>
    <property type="evidence" value="ECO:0007669"/>
    <property type="project" value="TreeGrafter"/>
</dbReference>
<evidence type="ECO:0000256" key="7">
    <source>
        <dbReference type="RuleBase" id="RU004508"/>
    </source>
</evidence>
<organism evidence="8 9">
    <name type="scientific">Streptomyces montanisoli</name>
    <dbReference type="NCBI Taxonomy" id="2798581"/>
    <lineage>
        <taxon>Bacteria</taxon>
        <taxon>Bacillati</taxon>
        <taxon>Actinomycetota</taxon>
        <taxon>Actinomycetes</taxon>
        <taxon>Kitasatosporales</taxon>
        <taxon>Streptomycetaceae</taxon>
        <taxon>Streptomyces</taxon>
    </lineage>
</organism>
<evidence type="ECO:0000256" key="2">
    <source>
        <dbReference type="ARBA" id="ARBA00022576"/>
    </source>
</evidence>
<dbReference type="Proteomes" id="UP000670475">
    <property type="component" value="Unassembled WGS sequence"/>
</dbReference>
<protein>
    <submittedName>
        <fullName evidence="8">Lipopolysaccharide biosynthesis protein RfbH</fullName>
    </submittedName>
</protein>
<dbReference type="Gene3D" id="3.40.640.10">
    <property type="entry name" value="Type I PLP-dependent aspartate aminotransferase-like (Major domain)"/>
    <property type="match status" value="1"/>
</dbReference>
<dbReference type="PIRSF" id="PIRSF000390">
    <property type="entry name" value="PLP_StrS"/>
    <property type="match status" value="1"/>
</dbReference>
<proteinExistence type="inferred from homology"/>
<evidence type="ECO:0000256" key="3">
    <source>
        <dbReference type="ARBA" id="ARBA00022679"/>
    </source>
</evidence>
<sequence>MSEHKALVLDEVRKYHQEQEQWRDAGFVPGTTEIWPSGAVLDEDDRVALVTAALDLRIAAGMSSRKFESAFARRLKRRKAHLTNSGSSANLLALSALTSPQLEDRRLRPGDEVITVAAGFPTTVNPILQNGLVPVFVDVDLRTYNTTAARVEAAIGPKTRAIIIAHALGNPFEVAEIAQLAEDHDLFLIEDNCDAVGSTYDGRLTGSFGDLTTVSFYPAHHLTMGEGGCVLTSNLALARIVESIRDWGRDCWCEPGESNKCLKRFTYQMGTLPEGYDHKYIFSHVGYNLKATDLQAALGLTQLAKLDSFIDARRRNWRRLRDGLDGVPWLILPEATPNSDPSWFGFVLTVDPAAPFLRSALVDFLESRKIGTRRLFAGNLTRHPAYIDAPHRVVGSLENSDIITEQTFWVGVYPGLTDEMLDYVVSSVREFVETHG</sequence>
<dbReference type="AlphaFoldDB" id="A0A940ME48"/>
<evidence type="ECO:0000256" key="5">
    <source>
        <dbReference type="ARBA" id="ARBA00038398"/>
    </source>
</evidence>
<keyword evidence="4 7" id="KW-0663">Pyridoxal phosphate</keyword>
<dbReference type="FunFam" id="3.40.640.10:FF:000079">
    <property type="entry name" value="LPS biosynthesis protein"/>
    <property type="match status" value="1"/>
</dbReference>
<dbReference type="PANTHER" id="PTHR30244:SF34">
    <property type="entry name" value="DTDP-4-AMINO-4,6-DIDEOXYGALACTOSE TRANSAMINASE"/>
    <property type="match status" value="1"/>
</dbReference>
<dbReference type="Pfam" id="PF01041">
    <property type="entry name" value="DegT_DnrJ_EryC1"/>
    <property type="match status" value="1"/>
</dbReference>
<comment type="similarity">
    <text evidence="5">Belongs to the DegT/DnrJ/EryC1 family. L-glutamine:2-deoxy-scyllo-inosose/scyllo-inosose aminotransferase subfamily.</text>
</comment>
<accession>A0A940ME48</accession>
<name>A0A940ME48_9ACTN</name>
<evidence type="ECO:0000256" key="4">
    <source>
        <dbReference type="ARBA" id="ARBA00022898"/>
    </source>
</evidence>
<evidence type="ECO:0000256" key="1">
    <source>
        <dbReference type="ARBA" id="ARBA00001933"/>
    </source>
</evidence>
<comment type="cofactor">
    <cofactor evidence="1">
        <name>pyridoxal 5'-phosphate</name>
        <dbReference type="ChEBI" id="CHEBI:597326"/>
    </cofactor>
</comment>
<dbReference type="InterPro" id="IPR015422">
    <property type="entry name" value="PyrdxlP-dep_Trfase_small"/>
</dbReference>
<dbReference type="InterPro" id="IPR000653">
    <property type="entry name" value="DegT/StrS_aminotransferase"/>
</dbReference>
<dbReference type="Gene3D" id="3.90.1150.10">
    <property type="entry name" value="Aspartate Aminotransferase, domain 1"/>
    <property type="match status" value="1"/>
</dbReference>
<dbReference type="SUPFAM" id="SSF53383">
    <property type="entry name" value="PLP-dependent transferases"/>
    <property type="match status" value="1"/>
</dbReference>
<dbReference type="CDD" id="cd00616">
    <property type="entry name" value="AHBA_syn"/>
    <property type="match status" value="1"/>
</dbReference>
<dbReference type="NCBIfam" id="NF011936">
    <property type="entry name" value="PRK15407.1"/>
    <property type="match status" value="1"/>
</dbReference>
<dbReference type="EMBL" id="JAGIQL010000175">
    <property type="protein sequence ID" value="MBP0461295.1"/>
    <property type="molecule type" value="Genomic_DNA"/>
</dbReference>
<evidence type="ECO:0000313" key="8">
    <source>
        <dbReference type="EMBL" id="MBP0461295.1"/>
    </source>
</evidence>
<dbReference type="InterPro" id="IPR015424">
    <property type="entry name" value="PyrdxlP-dep_Trfase"/>
</dbReference>
<dbReference type="RefSeq" id="WP_209344478.1">
    <property type="nucleotide sequence ID" value="NZ_JAGIQL010000175.1"/>
</dbReference>
<keyword evidence="9" id="KW-1185">Reference proteome</keyword>
<dbReference type="PANTHER" id="PTHR30244">
    <property type="entry name" value="TRANSAMINASE"/>
    <property type="match status" value="1"/>
</dbReference>
<gene>
    <name evidence="8" type="primary">rfbH</name>
    <name evidence="8" type="ORF">JFN87_28105</name>
</gene>
<keyword evidence="3" id="KW-0808">Transferase</keyword>
<dbReference type="GO" id="GO:0030170">
    <property type="term" value="F:pyridoxal phosphate binding"/>
    <property type="evidence" value="ECO:0007669"/>
    <property type="project" value="TreeGrafter"/>
</dbReference>
<comment type="caution">
    <text evidence="8">The sequence shown here is derived from an EMBL/GenBank/DDBJ whole genome shotgun (WGS) entry which is preliminary data.</text>
</comment>
<keyword evidence="2" id="KW-0032">Aminotransferase</keyword>
<evidence type="ECO:0000256" key="6">
    <source>
        <dbReference type="ARBA" id="ARBA00061036"/>
    </source>
</evidence>
<evidence type="ECO:0000313" key="9">
    <source>
        <dbReference type="Proteomes" id="UP000670475"/>
    </source>
</evidence>